<proteinExistence type="predicted"/>
<organism evidence="1 2">
    <name type="scientific">Terrisporobacter hibernicus</name>
    <dbReference type="NCBI Taxonomy" id="2813371"/>
    <lineage>
        <taxon>Bacteria</taxon>
        <taxon>Bacillati</taxon>
        <taxon>Bacillota</taxon>
        <taxon>Clostridia</taxon>
        <taxon>Peptostreptococcales</taxon>
        <taxon>Peptostreptococcaceae</taxon>
        <taxon>Terrisporobacter</taxon>
    </lineage>
</organism>
<reference evidence="1 2" key="1">
    <citation type="journal article" date="2023" name="Int. J. Syst. Evol. Microbiol.">
        <title>Terrisporobacter hibernicus sp. nov., isolated from bovine faeces in Northern Ireland.</title>
        <authorList>
            <person name="Mitchell M."/>
            <person name="Nguyen S.V."/>
            <person name="Connor M."/>
            <person name="Fairley D.J."/>
            <person name="Donoghue O."/>
            <person name="Marshall H."/>
            <person name="Koolman L."/>
            <person name="McMullan G."/>
            <person name="Schaffer K.E."/>
            <person name="McGrath J.W."/>
            <person name="Fanning S."/>
        </authorList>
    </citation>
    <scope>NUCLEOTIDE SEQUENCE [LARGE SCALE GENOMIC DNA]</scope>
    <source>
        <strain evidence="1 2">MCA3</strain>
    </source>
</reference>
<keyword evidence="2" id="KW-1185">Reference proteome</keyword>
<evidence type="ECO:0000313" key="1">
    <source>
        <dbReference type="EMBL" id="UEL47155.1"/>
    </source>
</evidence>
<dbReference type="KEGG" id="tem:JW646_16190"/>
<dbReference type="Proteomes" id="UP001198983">
    <property type="component" value="Chromosome"/>
</dbReference>
<protein>
    <submittedName>
        <fullName evidence="1">Uncharacterized protein</fullName>
    </submittedName>
</protein>
<evidence type="ECO:0000313" key="2">
    <source>
        <dbReference type="Proteomes" id="UP001198983"/>
    </source>
</evidence>
<dbReference type="SUPFAM" id="SSF101908">
    <property type="entry name" value="Putative isomerase YbhE"/>
    <property type="match status" value="1"/>
</dbReference>
<dbReference type="AlphaFoldDB" id="A0AAX2ZEH9"/>
<dbReference type="EMBL" id="CP081135">
    <property type="protein sequence ID" value="UEL47155.1"/>
    <property type="molecule type" value="Genomic_DNA"/>
</dbReference>
<gene>
    <name evidence="1" type="ORF">JW646_16190</name>
</gene>
<sequence length="498" mass="57234">MYKFKNLTPVNGLDYNDLENARQNNYCWSMSELDDYIYVGTGRNILLVILQTYFGGSLNIPTSIYAPDQDNRAEIWRYKKDCPDSWEKVFTVEEEREFGFRYMINFRPFDGNPALYAATAATEGYMQVYKSVNGVVWEPVLSDVLPNSTITGTSSRAMVVHKGKLYLAAIDETGMGPETLLYSSKDPEFFPWKLETPQGTDPDKNPQGAISNMAVFNRRIYVATSTDTGVQVWRTNKEEPEVNDWTLVVDNGFGDEDNVYSLSMGVFKNHLYVSGTKELPLAWAIPRGCDIVRIDKYDNYEVVVGPDSVSGIWSGFFNPFNVYAWQIQEYEDKLFVSTFDDSTNMQLILELLLANRQNIPLPGWIVDILIGIYELVVELLNRFKYPFGFNLYVSKNGLDFDPVFLNGLDNRYNYGGRILFVDSEDDLYIGTANPYQGLEVWKASQCGYCYCDDYKEWDLDEIKEELEKGFAKLQPYMPQLQEFLQPMLGRYTVRKKGK</sequence>
<dbReference type="RefSeq" id="WP_228415659.1">
    <property type="nucleotide sequence ID" value="NZ_CP081135.1"/>
</dbReference>
<accession>A0AAX2ZEH9</accession>
<name>A0AAX2ZEH9_9FIRM</name>